<comment type="caution">
    <text evidence="2">The sequence shown here is derived from an EMBL/GenBank/DDBJ whole genome shotgun (WGS) entry which is preliminary data.</text>
</comment>
<evidence type="ECO:0000313" key="2">
    <source>
        <dbReference type="EMBL" id="MBB6558450.1"/>
    </source>
</evidence>
<gene>
    <name evidence="2" type="ORF">HNP48_001114</name>
</gene>
<evidence type="ECO:0000313" key="3">
    <source>
        <dbReference type="Proteomes" id="UP000575083"/>
    </source>
</evidence>
<dbReference type="AlphaFoldDB" id="A0A7X0U8G2"/>
<dbReference type="Proteomes" id="UP000575083">
    <property type="component" value="Unassembled WGS sequence"/>
</dbReference>
<dbReference type="RefSeq" id="WP_184855888.1">
    <property type="nucleotide sequence ID" value="NZ_JACHLK010000002.1"/>
</dbReference>
<dbReference type="Pfam" id="PF14096">
    <property type="entry name" value="DUF4274"/>
    <property type="match status" value="1"/>
</dbReference>
<dbReference type="InterPro" id="IPR025369">
    <property type="entry name" value="DUF4274"/>
</dbReference>
<proteinExistence type="predicted"/>
<name>A0A7X0U8G2_9BURK</name>
<protein>
    <recommendedName>
        <fullName evidence="1">DUF4274 domain-containing protein</fullName>
    </recommendedName>
</protein>
<keyword evidence="3" id="KW-1185">Reference proteome</keyword>
<organism evidence="2 3">
    <name type="scientific">Acidovorax soli</name>
    <dbReference type="NCBI Taxonomy" id="592050"/>
    <lineage>
        <taxon>Bacteria</taxon>
        <taxon>Pseudomonadati</taxon>
        <taxon>Pseudomonadota</taxon>
        <taxon>Betaproteobacteria</taxon>
        <taxon>Burkholderiales</taxon>
        <taxon>Comamonadaceae</taxon>
        <taxon>Acidovorax</taxon>
    </lineage>
</organism>
<sequence>MTSENDIDTRVRAIVQAYLAEASPAAWHVYAARSNYGDNLPLLQWLVDQPALDRGTALLIYWYLGAAWHVQFTSAEQALSPETFTLLRRIEERYAAGFYRTGNIGFDPYTSEGGRPDDYPKVPVVRPVPALMLEPVNGSELVDLHPEGFDEGLPMDVAVAIYALFEDHEG</sequence>
<evidence type="ECO:0000259" key="1">
    <source>
        <dbReference type="Pfam" id="PF14096"/>
    </source>
</evidence>
<accession>A0A7X0U8G2</accession>
<reference evidence="2 3" key="1">
    <citation type="submission" date="2020-08" db="EMBL/GenBank/DDBJ databases">
        <title>Functional genomics of gut bacteria from endangered species of beetles.</title>
        <authorList>
            <person name="Carlos-Shanley C."/>
        </authorList>
    </citation>
    <scope>NUCLEOTIDE SEQUENCE [LARGE SCALE GENOMIC DNA]</scope>
    <source>
        <strain evidence="2 3">S00198</strain>
    </source>
</reference>
<feature type="domain" description="DUF4274" evidence="1">
    <location>
        <begin position="23"/>
        <end position="95"/>
    </location>
</feature>
<dbReference type="EMBL" id="JACHLK010000002">
    <property type="protein sequence ID" value="MBB6558450.1"/>
    <property type="molecule type" value="Genomic_DNA"/>
</dbReference>